<dbReference type="AlphaFoldDB" id="A0AAX4IUT9"/>
<proteinExistence type="predicted"/>
<dbReference type="EMBL" id="CP137312">
    <property type="protein sequence ID" value="WQF86966.1"/>
    <property type="molecule type" value="Genomic_DNA"/>
</dbReference>
<dbReference type="Proteomes" id="UP001322277">
    <property type="component" value="Chromosome 8"/>
</dbReference>
<sequence>MVEDNPGSIVVAALRRPENPHIATKSMNNIETRPCPKRKRAAMSRENQGVTAVGTRTSKRLAINRPSFFSLPAELRNVIYEAALIQDSPIEILERRICVIQAEAQLFRVSKGVRCEALPYFFSSNTFSFDDMEVLENWLQRIGRDGRMFLRRIEFHEDQYPHIGRPGGPRWSCAPFSENPSQGSHRQATRRVSRLLVDAAASLQRLKVRYCYCSCRMGELLQLLHTVRTRPSLDPVTSLPAFFEEPARRKAAEIADIMYRDFKTFFAAALDRGRLPAELARRFVVGGSNFEWYPPRLVFVVGAEGQQTTVAQEAVARYLEVLLQNYSKYRRARCNKYANLRQMATLWLSR</sequence>
<evidence type="ECO:0000313" key="1">
    <source>
        <dbReference type="EMBL" id="WQF86966.1"/>
    </source>
</evidence>
<accession>A0AAX4IUT9</accession>
<dbReference type="RefSeq" id="XP_062784187.1">
    <property type="nucleotide sequence ID" value="XM_062928136.1"/>
</dbReference>
<dbReference type="GeneID" id="87948480"/>
<dbReference type="PANTHER" id="PTHR42085">
    <property type="entry name" value="F-BOX DOMAIN-CONTAINING PROTEIN"/>
    <property type="match status" value="1"/>
</dbReference>
<keyword evidence="2" id="KW-1185">Reference proteome</keyword>
<gene>
    <name evidence="1" type="ORF">CDEST_11980</name>
</gene>
<organism evidence="1 2">
    <name type="scientific">Colletotrichum destructivum</name>
    <dbReference type="NCBI Taxonomy" id="34406"/>
    <lineage>
        <taxon>Eukaryota</taxon>
        <taxon>Fungi</taxon>
        <taxon>Dikarya</taxon>
        <taxon>Ascomycota</taxon>
        <taxon>Pezizomycotina</taxon>
        <taxon>Sordariomycetes</taxon>
        <taxon>Hypocreomycetidae</taxon>
        <taxon>Glomerellales</taxon>
        <taxon>Glomerellaceae</taxon>
        <taxon>Colletotrichum</taxon>
        <taxon>Colletotrichum destructivum species complex</taxon>
    </lineage>
</organism>
<evidence type="ECO:0000313" key="2">
    <source>
        <dbReference type="Proteomes" id="UP001322277"/>
    </source>
</evidence>
<dbReference type="KEGG" id="cdet:87948480"/>
<protein>
    <submittedName>
        <fullName evidence="1">Uncharacterized protein</fullName>
    </submittedName>
</protein>
<name>A0AAX4IUT9_9PEZI</name>
<reference evidence="2" key="1">
    <citation type="journal article" date="2023" name="bioRxiv">
        <title>Complete genome of the Medicago anthracnose fungus, Colletotrichum destructivum, reveals a mini-chromosome-like region within a core chromosome.</title>
        <authorList>
            <person name="Lapalu N."/>
            <person name="Simon A."/>
            <person name="Lu A."/>
            <person name="Plaumann P.-L."/>
            <person name="Amselem J."/>
            <person name="Pigne S."/>
            <person name="Auger A."/>
            <person name="Koch C."/>
            <person name="Dallery J.-F."/>
            <person name="O'Connell R.J."/>
        </authorList>
    </citation>
    <scope>NUCLEOTIDE SEQUENCE [LARGE SCALE GENOMIC DNA]</scope>
    <source>
        <strain evidence="2">CBS 520.97</strain>
    </source>
</reference>
<dbReference type="InterPro" id="IPR038883">
    <property type="entry name" value="AN11006-like"/>
</dbReference>
<dbReference type="PANTHER" id="PTHR42085:SF1">
    <property type="entry name" value="F-BOX DOMAIN-CONTAINING PROTEIN"/>
    <property type="match status" value="1"/>
</dbReference>